<dbReference type="Proteomes" id="UP001054821">
    <property type="component" value="Chromosome 6"/>
</dbReference>
<dbReference type="EMBL" id="JAJFAZ020000006">
    <property type="protein sequence ID" value="KAI5326794.1"/>
    <property type="molecule type" value="Genomic_DNA"/>
</dbReference>
<gene>
    <name evidence="1" type="ORF">L3X38_035868</name>
</gene>
<organism evidence="1 2">
    <name type="scientific">Prunus dulcis</name>
    <name type="common">Almond</name>
    <name type="synonym">Amygdalus dulcis</name>
    <dbReference type="NCBI Taxonomy" id="3755"/>
    <lineage>
        <taxon>Eukaryota</taxon>
        <taxon>Viridiplantae</taxon>
        <taxon>Streptophyta</taxon>
        <taxon>Embryophyta</taxon>
        <taxon>Tracheophyta</taxon>
        <taxon>Spermatophyta</taxon>
        <taxon>Magnoliopsida</taxon>
        <taxon>eudicotyledons</taxon>
        <taxon>Gunneridae</taxon>
        <taxon>Pentapetalae</taxon>
        <taxon>rosids</taxon>
        <taxon>fabids</taxon>
        <taxon>Rosales</taxon>
        <taxon>Rosaceae</taxon>
        <taxon>Amygdaloideae</taxon>
        <taxon>Amygdaleae</taxon>
        <taxon>Prunus</taxon>
    </lineage>
</organism>
<evidence type="ECO:0000313" key="2">
    <source>
        <dbReference type="Proteomes" id="UP001054821"/>
    </source>
</evidence>
<sequence length="66" mass="7026">MDDDGDIGTTRIQLIAFLLSIQKVDSIPLFMPGGFLSSINERASSVCATIRSQSNKSNHGNATSVV</sequence>
<evidence type="ECO:0000313" key="1">
    <source>
        <dbReference type="EMBL" id="KAI5326794.1"/>
    </source>
</evidence>
<proteinExistence type="predicted"/>
<reference evidence="1 2" key="1">
    <citation type="journal article" date="2022" name="G3 (Bethesda)">
        <title>Whole-genome sequence and methylome profiling of the almond [Prunus dulcis (Mill.) D.A. Webb] cultivar 'Nonpareil'.</title>
        <authorList>
            <person name="D'Amico-Willman K.M."/>
            <person name="Ouma W.Z."/>
            <person name="Meulia T."/>
            <person name="Sideli G.M."/>
            <person name="Gradziel T.M."/>
            <person name="Fresnedo-Ramirez J."/>
        </authorList>
    </citation>
    <scope>NUCLEOTIDE SEQUENCE [LARGE SCALE GENOMIC DNA]</scope>
    <source>
        <strain evidence="1">Clone GOH B32 T37-40</strain>
    </source>
</reference>
<comment type="caution">
    <text evidence="1">The sequence shown here is derived from an EMBL/GenBank/DDBJ whole genome shotgun (WGS) entry which is preliminary data.</text>
</comment>
<accession>A0AAD4VM20</accession>
<dbReference type="AlphaFoldDB" id="A0AAD4VM20"/>
<protein>
    <submittedName>
        <fullName evidence="1">Uncharacterized protein</fullName>
    </submittedName>
</protein>
<keyword evidence="2" id="KW-1185">Reference proteome</keyword>
<name>A0AAD4VM20_PRUDU</name>